<feature type="domain" description="Mannosylglycerate hydrolase MGH1-like glycoside hydrolase" evidence="1">
    <location>
        <begin position="275"/>
        <end position="344"/>
    </location>
</feature>
<sequence length="396" mass="40928">MSLDALLSDEGWPYASSGAGRFHCLFGRDSLITALQVLPARPEVARAVLDALAARQGTRFDPLTLEEPGKIGHEFRETPPPSFVAAGWPPGGPFAYYGTADATSWFLVLCGALAECSDAARAAAGWLAGALAAGGGLVRHVPGEFGLGQQGWRDTIDAAADDNGGGFLRADGTNPAPPLADIDTQAVTVAALRAVFRLTGDPAWARRLEALRERLSALPVETMAVEAGPAAKPGGASPVCDAGGPPPAAGEVVVPGAGSHLGWLLWAGAAIDPGPVAERLCQPDLFTDFGLRTLSSADPNFRPDAYHRGSVWPFDSWLGWGGLRAAGFAAEAERVRVGVLAALDRLGSPHELYAVDGGVAPIASSNAVQAWTVGARIAFEAGWDGILSDSRRADAG</sequence>
<dbReference type="InterPro" id="IPR012341">
    <property type="entry name" value="6hp_glycosidase-like_sf"/>
</dbReference>
<keyword evidence="3" id="KW-1185">Reference proteome</keyword>
<dbReference type="Gene3D" id="1.50.10.10">
    <property type="match status" value="2"/>
</dbReference>
<proteinExistence type="predicted"/>
<dbReference type="RefSeq" id="WP_202953967.1">
    <property type="nucleotide sequence ID" value="NZ_JAPCID010000075.1"/>
</dbReference>
<gene>
    <name evidence="2" type="ORF">OJ962_31815</name>
</gene>
<dbReference type="EMBL" id="JAPCID010000075">
    <property type="protein sequence ID" value="MDA0142114.1"/>
    <property type="molecule type" value="Genomic_DNA"/>
</dbReference>
<evidence type="ECO:0000313" key="2">
    <source>
        <dbReference type="EMBL" id="MDA0142114.1"/>
    </source>
</evidence>
<protein>
    <recommendedName>
        <fullName evidence="1">Mannosylglycerate hydrolase MGH1-like glycoside hydrolase domain-containing protein</fullName>
    </recommendedName>
</protein>
<dbReference type="Pfam" id="PF22422">
    <property type="entry name" value="MGH1-like_GH"/>
    <property type="match status" value="1"/>
</dbReference>
<reference evidence="2" key="1">
    <citation type="submission" date="2022-10" db="EMBL/GenBank/DDBJ databases">
        <title>The WGS of Solirubrobacter sp. CPCC 204708.</title>
        <authorList>
            <person name="Jiang Z."/>
        </authorList>
    </citation>
    <scope>NUCLEOTIDE SEQUENCE</scope>
    <source>
        <strain evidence="2">CPCC 204708</strain>
    </source>
</reference>
<name>A0ABT4RU60_9ACTN</name>
<comment type="caution">
    <text evidence="2">The sequence shown here is derived from an EMBL/GenBank/DDBJ whole genome shotgun (WGS) entry which is preliminary data.</text>
</comment>
<evidence type="ECO:0000313" key="3">
    <source>
        <dbReference type="Proteomes" id="UP001147700"/>
    </source>
</evidence>
<accession>A0ABT4RU60</accession>
<dbReference type="InterPro" id="IPR054491">
    <property type="entry name" value="MGH1-like_GH"/>
</dbReference>
<dbReference type="Proteomes" id="UP001147700">
    <property type="component" value="Unassembled WGS sequence"/>
</dbReference>
<organism evidence="2 3">
    <name type="scientific">Solirubrobacter deserti</name>
    <dbReference type="NCBI Taxonomy" id="2282478"/>
    <lineage>
        <taxon>Bacteria</taxon>
        <taxon>Bacillati</taxon>
        <taxon>Actinomycetota</taxon>
        <taxon>Thermoleophilia</taxon>
        <taxon>Solirubrobacterales</taxon>
        <taxon>Solirubrobacteraceae</taxon>
        <taxon>Solirubrobacter</taxon>
    </lineage>
</organism>
<dbReference type="SUPFAM" id="SSF48208">
    <property type="entry name" value="Six-hairpin glycosidases"/>
    <property type="match status" value="1"/>
</dbReference>
<dbReference type="InterPro" id="IPR008928">
    <property type="entry name" value="6-hairpin_glycosidase_sf"/>
</dbReference>
<evidence type="ECO:0000259" key="1">
    <source>
        <dbReference type="Pfam" id="PF22422"/>
    </source>
</evidence>